<protein>
    <recommendedName>
        <fullName evidence="3">DUF4136 domain-containing protein</fullName>
    </recommendedName>
</protein>
<evidence type="ECO:0000313" key="1">
    <source>
        <dbReference type="EMBL" id="OQP50178.1"/>
    </source>
</evidence>
<reference evidence="1 2" key="1">
    <citation type="submission" date="2016-04" db="EMBL/GenBank/DDBJ databases">
        <authorList>
            <person name="Chen L."/>
            <person name="Zhuang W."/>
            <person name="Wang G."/>
        </authorList>
    </citation>
    <scope>NUCLEOTIDE SEQUENCE [LARGE SCALE GENOMIC DNA]</scope>
    <source>
        <strain evidence="2">GR20</strain>
    </source>
</reference>
<dbReference type="PROSITE" id="PS51257">
    <property type="entry name" value="PROKAR_LIPOPROTEIN"/>
    <property type="match status" value="1"/>
</dbReference>
<organism evidence="1 2">
    <name type="scientific">Niastella koreensis</name>
    <dbReference type="NCBI Taxonomy" id="354356"/>
    <lineage>
        <taxon>Bacteria</taxon>
        <taxon>Pseudomonadati</taxon>
        <taxon>Bacteroidota</taxon>
        <taxon>Chitinophagia</taxon>
        <taxon>Chitinophagales</taxon>
        <taxon>Chitinophagaceae</taxon>
        <taxon>Niastella</taxon>
    </lineage>
</organism>
<gene>
    <name evidence="1" type="ORF">A4D02_27495</name>
</gene>
<accession>A0ABX3NZ50</accession>
<sequence length="224" mass="25960">MNYMKLYPVIGYLLLTACTSTRITHSWKSDIPTKNYNKILVLAISGETDLATRQKMEDHLVGDLTTQGYHATSSLKEYGPRAFRQLNEEAVVNKLQNSGFDAVITIVLLSKEKERYYVPGQPYYSPYVGYYRNFYGYYTTIYSRIYTPGYYVTDTKYFWESNLFDVTSKELIYSVQTESFDYTSSDMLAHEYGKMIVNDMVKKQVLIKKELVAKDSHPGNPAFR</sequence>
<dbReference type="EMBL" id="LWBO01000007">
    <property type="protein sequence ID" value="OQP50178.1"/>
    <property type="molecule type" value="Genomic_DNA"/>
</dbReference>
<dbReference type="RefSeq" id="WP_014219502.1">
    <property type="nucleotide sequence ID" value="NZ_LWBO01000007.1"/>
</dbReference>
<dbReference type="Proteomes" id="UP000192277">
    <property type="component" value="Unassembled WGS sequence"/>
</dbReference>
<comment type="caution">
    <text evidence="1">The sequence shown here is derived from an EMBL/GenBank/DDBJ whole genome shotgun (WGS) entry which is preliminary data.</text>
</comment>
<keyword evidence="2" id="KW-1185">Reference proteome</keyword>
<proteinExistence type="predicted"/>
<evidence type="ECO:0000313" key="2">
    <source>
        <dbReference type="Proteomes" id="UP000192277"/>
    </source>
</evidence>
<name>A0ABX3NZ50_9BACT</name>
<evidence type="ECO:0008006" key="3">
    <source>
        <dbReference type="Google" id="ProtNLM"/>
    </source>
</evidence>